<evidence type="ECO:0000256" key="7">
    <source>
        <dbReference type="ARBA" id="ARBA00022763"/>
    </source>
</evidence>
<keyword evidence="10" id="KW-0411">Iron-sulfur</keyword>
<keyword evidence="7" id="KW-0227">DNA damage</keyword>
<dbReference type="GO" id="GO:0004844">
    <property type="term" value="F:uracil DNA N-glycosylase activity"/>
    <property type="evidence" value="ECO:0007669"/>
    <property type="project" value="UniProtKB-EC"/>
</dbReference>
<evidence type="ECO:0000256" key="4">
    <source>
        <dbReference type="ARBA" id="ARBA00019403"/>
    </source>
</evidence>
<keyword evidence="11" id="KW-0234">DNA repair</keyword>
<evidence type="ECO:0000313" key="13">
    <source>
        <dbReference type="EMBL" id="SMF20700.1"/>
    </source>
</evidence>
<proteinExistence type="inferred from homology"/>
<protein>
    <recommendedName>
        <fullName evidence="4">Type-4 uracil-DNA glycosylase</fullName>
        <ecNumber evidence="3">3.2.2.27</ecNumber>
    </recommendedName>
</protein>
<gene>
    <name evidence="13" type="ORF">SAMN02745746_01889</name>
</gene>
<dbReference type="InterPro" id="IPR005273">
    <property type="entry name" value="Ura-DNA_glyco_family4"/>
</dbReference>
<feature type="domain" description="Uracil-DNA glycosylase-like" evidence="12">
    <location>
        <begin position="125"/>
        <end position="272"/>
    </location>
</feature>
<dbReference type="InterPro" id="IPR005122">
    <property type="entry name" value="Uracil-DNA_glycosylase-like"/>
</dbReference>
<dbReference type="SMART" id="SM00987">
    <property type="entry name" value="UreE_C"/>
    <property type="match status" value="1"/>
</dbReference>
<evidence type="ECO:0000256" key="11">
    <source>
        <dbReference type="ARBA" id="ARBA00023204"/>
    </source>
</evidence>
<comment type="similarity">
    <text evidence="2">Belongs to the uracil-DNA glycosylase (UDG) superfamily. Type 4 (UDGa) family.</text>
</comment>
<dbReference type="CDD" id="cd10030">
    <property type="entry name" value="UDG-F4_TTUDGA_SPO1dp_like"/>
    <property type="match status" value="1"/>
</dbReference>
<keyword evidence="5" id="KW-0004">4Fe-4S</keyword>
<dbReference type="EC" id="3.2.2.27" evidence="3"/>
<dbReference type="PANTHER" id="PTHR33693:SF1">
    <property type="entry name" value="TYPE-4 URACIL-DNA GLYCOSYLASE"/>
    <property type="match status" value="1"/>
</dbReference>
<dbReference type="RefSeq" id="WP_085276160.1">
    <property type="nucleotide sequence ID" value="NZ_FXAG01000008.1"/>
</dbReference>
<dbReference type="InterPro" id="IPR051536">
    <property type="entry name" value="UDG_Type-4/5"/>
</dbReference>
<dbReference type="EMBL" id="FXAG01000008">
    <property type="protein sequence ID" value="SMF20700.1"/>
    <property type="molecule type" value="Genomic_DNA"/>
</dbReference>
<dbReference type="InterPro" id="IPR036895">
    <property type="entry name" value="Uracil-DNA_glycosylase-like_sf"/>
</dbReference>
<name>A0A1Y6BQQ3_9NEIS</name>
<keyword evidence="14" id="KW-1185">Reference proteome</keyword>
<organism evidence="13 14">
    <name type="scientific">Pseudogulbenkiania subflava DSM 22618</name>
    <dbReference type="NCBI Taxonomy" id="1123014"/>
    <lineage>
        <taxon>Bacteria</taxon>
        <taxon>Pseudomonadati</taxon>
        <taxon>Pseudomonadota</taxon>
        <taxon>Betaproteobacteria</taxon>
        <taxon>Neisseriales</taxon>
        <taxon>Chromobacteriaceae</taxon>
        <taxon>Pseudogulbenkiania</taxon>
    </lineage>
</organism>
<comment type="catalytic activity">
    <reaction evidence="1">
        <text>Hydrolyzes single-stranded DNA or mismatched double-stranded DNA and polynucleotides, releasing free uracil.</text>
        <dbReference type="EC" id="3.2.2.27"/>
    </reaction>
</comment>
<dbReference type="SUPFAM" id="SSF52141">
    <property type="entry name" value="Uracil-DNA glycosylase-like"/>
    <property type="match status" value="1"/>
</dbReference>
<evidence type="ECO:0000256" key="8">
    <source>
        <dbReference type="ARBA" id="ARBA00022801"/>
    </source>
</evidence>
<dbReference type="AlphaFoldDB" id="A0A1Y6BQQ3"/>
<dbReference type="Pfam" id="PF03167">
    <property type="entry name" value="UDG"/>
    <property type="match status" value="1"/>
</dbReference>
<accession>A0A1Y6BQQ3</accession>
<dbReference type="Gene3D" id="3.40.470.10">
    <property type="entry name" value="Uracil-DNA glycosylase-like domain"/>
    <property type="match status" value="1"/>
</dbReference>
<evidence type="ECO:0000313" key="14">
    <source>
        <dbReference type="Proteomes" id="UP000192920"/>
    </source>
</evidence>
<evidence type="ECO:0000256" key="1">
    <source>
        <dbReference type="ARBA" id="ARBA00001400"/>
    </source>
</evidence>
<sequence>MKRRQLIGDVIGLGPLWRARDARFDDHPARRVPPPAAPLADAPVESPTVETVPAPVVAAIPVSPIVQAGTSAPAPAAPVPVVLAEQAAPTLPVSAKPVLSWSELEQTVARCNHCRLCETRTQTVFGRGNPQARWLIIGEAPGEQEDKQGKPFVGRAGQLLDNMLAAIGLDSNHDVYIANVLKCRPPGNRNPSADEIVACQDYLRQQIAHIRPTLILALGRFAAQTLLDSNDSIARLRGRVHRYQDVPLIVSFHPAYLLRNLPDKAKSWQDLVFARRTFRQLSGQ</sequence>
<keyword evidence="9" id="KW-0408">Iron</keyword>
<evidence type="ECO:0000256" key="10">
    <source>
        <dbReference type="ARBA" id="ARBA00023014"/>
    </source>
</evidence>
<dbReference type="PANTHER" id="PTHR33693">
    <property type="entry name" value="TYPE-5 URACIL-DNA GLYCOSYLASE"/>
    <property type="match status" value="1"/>
</dbReference>
<dbReference type="STRING" id="1123014.SAMN02745746_01889"/>
<dbReference type="GO" id="GO:0006281">
    <property type="term" value="P:DNA repair"/>
    <property type="evidence" value="ECO:0007669"/>
    <property type="project" value="UniProtKB-KW"/>
</dbReference>
<keyword evidence="6" id="KW-0479">Metal-binding</keyword>
<evidence type="ECO:0000259" key="12">
    <source>
        <dbReference type="SMART" id="SM00986"/>
    </source>
</evidence>
<dbReference type="Proteomes" id="UP000192920">
    <property type="component" value="Unassembled WGS sequence"/>
</dbReference>
<evidence type="ECO:0000256" key="9">
    <source>
        <dbReference type="ARBA" id="ARBA00023004"/>
    </source>
</evidence>
<evidence type="ECO:0000256" key="6">
    <source>
        <dbReference type="ARBA" id="ARBA00022723"/>
    </source>
</evidence>
<reference evidence="14" key="1">
    <citation type="submission" date="2017-04" db="EMBL/GenBank/DDBJ databases">
        <authorList>
            <person name="Varghese N."/>
            <person name="Submissions S."/>
        </authorList>
    </citation>
    <scope>NUCLEOTIDE SEQUENCE [LARGE SCALE GENOMIC DNA]</scope>
    <source>
        <strain evidence="14">DSM 22618</strain>
    </source>
</reference>
<dbReference type="SMART" id="SM00986">
    <property type="entry name" value="UDG"/>
    <property type="match status" value="1"/>
</dbReference>
<dbReference type="GO" id="GO:0051539">
    <property type="term" value="F:4 iron, 4 sulfur cluster binding"/>
    <property type="evidence" value="ECO:0007669"/>
    <property type="project" value="UniProtKB-KW"/>
</dbReference>
<evidence type="ECO:0000256" key="2">
    <source>
        <dbReference type="ARBA" id="ARBA00006521"/>
    </source>
</evidence>
<dbReference type="NCBIfam" id="TIGR00758">
    <property type="entry name" value="UDG_fam4"/>
    <property type="match status" value="1"/>
</dbReference>
<evidence type="ECO:0000256" key="3">
    <source>
        <dbReference type="ARBA" id="ARBA00012030"/>
    </source>
</evidence>
<dbReference type="GO" id="GO:0046872">
    <property type="term" value="F:metal ion binding"/>
    <property type="evidence" value="ECO:0007669"/>
    <property type="project" value="UniProtKB-KW"/>
</dbReference>
<evidence type="ECO:0000256" key="5">
    <source>
        <dbReference type="ARBA" id="ARBA00022485"/>
    </source>
</evidence>
<keyword evidence="8" id="KW-0378">Hydrolase</keyword>